<dbReference type="Pfam" id="PF04377">
    <property type="entry name" value="ATE_C"/>
    <property type="match status" value="1"/>
</dbReference>
<evidence type="ECO:0000256" key="6">
    <source>
        <dbReference type="SAM" id="MobiDB-lite"/>
    </source>
</evidence>
<keyword evidence="3 5" id="KW-0833">Ubl conjugation pathway</keyword>
<feature type="compositionally biased region" description="Basic and acidic residues" evidence="6">
    <location>
        <begin position="478"/>
        <end position="489"/>
    </location>
</feature>
<dbReference type="InterPro" id="IPR018247">
    <property type="entry name" value="EF_Hand_1_Ca_BS"/>
</dbReference>
<evidence type="ECO:0000256" key="2">
    <source>
        <dbReference type="ARBA" id="ARBA00022679"/>
    </source>
</evidence>
<sequence>MADKRKIKTEASSSSSNINNGRGESVVVDVGRRRSSCGYCKSGSNTSITHGLWAHSLTVHDYQALLDRGWRRSGCFLYKPEMEKTCCPSYTIRLKATDFVPSKEQSRVSKRMQRFLEGSLTVKNQMNKTSHQVMQSAFQMVMIMTHAPNTGISPNDIIAPKASVKPVAPSKRKLQAEEAHDLLYSSNISFQISAALKRGNKTIQKDNQSMDPNPKLIAEILSGHLSNLTPPLHLSVKACNGHINFYSTETQPPDTESITGNGKASSVCKDSSSKGISVNKQSLEIRLKRSGFDPEEYELYRRYQIKVHNDTPDHVTESSYKRFLVDSPLIFVPTSGDVSVPSCGFGSFHQQYLINGKLIAVGVIDILPKCLSSKYLFWDPDLAQLSLGKYSALQEINWVRENEKHCPTLQYYYLGYYIHSCSKMRYKAAYRPSELLCPLRYQWVSFDIAKRLLDRKAYVVLSDYANLLDEGDMSVNDSKKNVVEDQTQREEEEEENERFGEGSNDVRMDGDEEMSEVAFDESDDDDGTGSLTPVEMEKDVSNIVIGLKGMHLKYKDIRQAFGVNERNYLENQLHKYATVVGTDLSERMIYSLG</sequence>
<dbReference type="PANTHER" id="PTHR21367:SF1">
    <property type="entry name" value="ARGINYL-TRNA--PROTEIN TRANSFERASE 1"/>
    <property type="match status" value="1"/>
</dbReference>
<protein>
    <recommendedName>
        <fullName evidence="5">Arginyl-tRNA--protein transferase</fullName>
        <ecNumber evidence="5">2.3.2.8</ecNumber>
    </recommendedName>
</protein>
<gene>
    <name evidence="9" type="ORF">LSALG_LOCUS13859</name>
</gene>
<comment type="function">
    <text evidence="5">Involved in the post-translational conjugation of arginine to the N-terminal aspartate or glutamate of a protein. This arginylation is required for degradation of the protein via the ubiquitin pathway.</text>
</comment>
<dbReference type="EC" id="2.3.2.8" evidence="5"/>
<organism evidence="9 10">
    <name type="scientific">Lactuca saligna</name>
    <name type="common">Willowleaf lettuce</name>
    <dbReference type="NCBI Taxonomy" id="75948"/>
    <lineage>
        <taxon>Eukaryota</taxon>
        <taxon>Viridiplantae</taxon>
        <taxon>Streptophyta</taxon>
        <taxon>Embryophyta</taxon>
        <taxon>Tracheophyta</taxon>
        <taxon>Spermatophyta</taxon>
        <taxon>Magnoliopsida</taxon>
        <taxon>eudicotyledons</taxon>
        <taxon>Gunneridae</taxon>
        <taxon>Pentapetalae</taxon>
        <taxon>asterids</taxon>
        <taxon>campanulids</taxon>
        <taxon>Asterales</taxon>
        <taxon>Asteraceae</taxon>
        <taxon>Cichorioideae</taxon>
        <taxon>Cichorieae</taxon>
        <taxon>Lactucinae</taxon>
        <taxon>Lactuca</taxon>
    </lineage>
</organism>
<feature type="compositionally biased region" description="Low complexity" evidence="6">
    <location>
        <begin position="12"/>
        <end position="25"/>
    </location>
</feature>
<name>A0AA36DWZ1_LACSI</name>
<keyword evidence="4 5" id="KW-0012">Acyltransferase</keyword>
<reference evidence="9" key="1">
    <citation type="submission" date="2023-04" db="EMBL/GenBank/DDBJ databases">
        <authorList>
            <person name="Vijverberg K."/>
            <person name="Xiong W."/>
            <person name="Schranz E."/>
        </authorList>
    </citation>
    <scope>NUCLEOTIDE SEQUENCE</scope>
</reference>
<dbReference type="SUPFAM" id="SSF55729">
    <property type="entry name" value="Acyl-CoA N-acyltransferases (Nat)"/>
    <property type="match status" value="1"/>
</dbReference>
<feature type="domain" description="N-end rule aminoacyl transferase C-terminal" evidence="8">
    <location>
        <begin position="295"/>
        <end position="437"/>
    </location>
</feature>
<dbReference type="GO" id="GO:0005737">
    <property type="term" value="C:cytoplasm"/>
    <property type="evidence" value="ECO:0007669"/>
    <property type="project" value="TreeGrafter"/>
</dbReference>
<evidence type="ECO:0000256" key="3">
    <source>
        <dbReference type="ARBA" id="ARBA00022786"/>
    </source>
</evidence>
<dbReference type="InterPro" id="IPR017137">
    <property type="entry name" value="Arg-tRNA-P_Trfase_1_euk"/>
</dbReference>
<evidence type="ECO:0000256" key="5">
    <source>
        <dbReference type="PIRNR" id="PIRNR037207"/>
    </source>
</evidence>
<dbReference type="InterPro" id="IPR007471">
    <property type="entry name" value="N-end_Aminoacyl_Trfase_N"/>
</dbReference>
<dbReference type="Pfam" id="PF04376">
    <property type="entry name" value="ATE_N"/>
    <property type="match status" value="1"/>
</dbReference>
<feature type="compositionally biased region" description="Basic and acidic residues" evidence="6">
    <location>
        <begin position="497"/>
        <end position="508"/>
    </location>
</feature>
<dbReference type="AlphaFoldDB" id="A0AA36DWZ1"/>
<feature type="domain" description="N-end aminoacyl transferase N-terminal" evidence="7">
    <location>
        <begin position="35"/>
        <end position="107"/>
    </location>
</feature>
<dbReference type="InterPro" id="IPR016181">
    <property type="entry name" value="Acyl_CoA_acyltransferase"/>
</dbReference>
<comment type="catalytic activity">
    <reaction evidence="5">
        <text>an N-terminal L-alpha-aminoacyl-[protein] + L-arginyl-tRNA(Arg) = an N-terminal L-arginyl-L-aminoacyl-[protein] + tRNA(Arg) + H(+)</text>
        <dbReference type="Rhea" id="RHEA:10208"/>
        <dbReference type="Rhea" id="RHEA-COMP:9658"/>
        <dbReference type="Rhea" id="RHEA-COMP:9673"/>
        <dbReference type="Rhea" id="RHEA-COMP:10636"/>
        <dbReference type="Rhea" id="RHEA-COMP:10638"/>
        <dbReference type="ChEBI" id="CHEBI:15378"/>
        <dbReference type="ChEBI" id="CHEBI:78442"/>
        <dbReference type="ChEBI" id="CHEBI:78513"/>
        <dbReference type="ChEBI" id="CHEBI:78597"/>
        <dbReference type="ChEBI" id="CHEBI:83562"/>
        <dbReference type="EC" id="2.3.2.8"/>
    </reaction>
</comment>
<feature type="region of interest" description="Disordered" evidence="6">
    <location>
        <begin position="478"/>
        <end position="508"/>
    </location>
</feature>
<evidence type="ECO:0000256" key="4">
    <source>
        <dbReference type="ARBA" id="ARBA00023315"/>
    </source>
</evidence>
<dbReference type="EMBL" id="OX465078">
    <property type="protein sequence ID" value="CAI9273732.1"/>
    <property type="molecule type" value="Genomic_DNA"/>
</dbReference>
<proteinExistence type="inferred from homology"/>
<feature type="region of interest" description="Disordered" evidence="6">
    <location>
        <begin position="1"/>
        <end position="25"/>
    </location>
</feature>
<dbReference type="InterPro" id="IPR030700">
    <property type="entry name" value="N-end_Aminoacyl_Trfase"/>
</dbReference>
<keyword evidence="10" id="KW-1185">Reference proteome</keyword>
<evidence type="ECO:0000256" key="1">
    <source>
        <dbReference type="ARBA" id="ARBA00009991"/>
    </source>
</evidence>
<accession>A0AA36DWZ1</accession>
<evidence type="ECO:0000259" key="8">
    <source>
        <dbReference type="Pfam" id="PF04377"/>
    </source>
</evidence>
<dbReference type="PIRSF" id="PIRSF037207">
    <property type="entry name" value="ATE1_euk"/>
    <property type="match status" value="1"/>
</dbReference>
<dbReference type="PROSITE" id="PS00018">
    <property type="entry name" value="EF_HAND_1"/>
    <property type="match status" value="1"/>
</dbReference>
<evidence type="ECO:0000313" key="9">
    <source>
        <dbReference type="EMBL" id="CAI9273732.1"/>
    </source>
</evidence>
<keyword evidence="2 5" id="KW-0808">Transferase</keyword>
<dbReference type="PANTHER" id="PTHR21367">
    <property type="entry name" value="ARGININE-TRNA-PROTEIN TRANSFERASE 1"/>
    <property type="match status" value="1"/>
</dbReference>
<dbReference type="InterPro" id="IPR007472">
    <property type="entry name" value="N-end_Aminoacyl_Trfase_C"/>
</dbReference>
<dbReference type="GO" id="GO:0004057">
    <property type="term" value="F:arginyl-tRNA--protein transferase activity"/>
    <property type="evidence" value="ECO:0007669"/>
    <property type="project" value="UniProtKB-EC"/>
</dbReference>
<evidence type="ECO:0000313" key="10">
    <source>
        <dbReference type="Proteomes" id="UP001177003"/>
    </source>
</evidence>
<dbReference type="Proteomes" id="UP001177003">
    <property type="component" value="Chromosome 2"/>
</dbReference>
<evidence type="ECO:0000259" key="7">
    <source>
        <dbReference type="Pfam" id="PF04376"/>
    </source>
</evidence>
<comment type="similarity">
    <text evidence="1 5">Belongs to the R-transferase family.</text>
</comment>